<dbReference type="KEGG" id="ebla:JGUZn3_20470"/>
<dbReference type="PANTHER" id="PTHR40266:SF2">
    <property type="entry name" value="TOXIN HIGB-1"/>
    <property type="match status" value="1"/>
</dbReference>
<dbReference type="AlphaFoldDB" id="A0A7H1NTZ2"/>
<dbReference type="InterPro" id="IPR035093">
    <property type="entry name" value="RelE/ParE_toxin_dom_sf"/>
</dbReference>
<protein>
    <submittedName>
        <fullName evidence="1">Toxin HigB-1</fullName>
    </submittedName>
</protein>
<dbReference type="PANTHER" id="PTHR40266">
    <property type="entry name" value="TOXIN HIGB-1"/>
    <property type="match status" value="1"/>
</dbReference>
<reference evidence="1 2" key="1">
    <citation type="submission" date="2020-08" db="EMBL/GenBank/DDBJ databases">
        <title>Complete genome sequence of Entomobacter blattae G55GP.</title>
        <authorList>
            <person name="Poehlein A."/>
            <person name="Guzman J."/>
            <person name="Daniel R."/>
            <person name="Vilcinskas A."/>
        </authorList>
    </citation>
    <scope>NUCLEOTIDE SEQUENCE [LARGE SCALE GENOMIC DNA]</scope>
    <source>
        <strain evidence="1 2">G55GP</strain>
    </source>
</reference>
<dbReference type="SUPFAM" id="SSF143011">
    <property type="entry name" value="RelE-like"/>
    <property type="match status" value="1"/>
</dbReference>
<organism evidence="1 2">
    <name type="scientific">Entomobacter blattae</name>
    <dbReference type="NCBI Taxonomy" id="2762277"/>
    <lineage>
        <taxon>Bacteria</taxon>
        <taxon>Pseudomonadati</taxon>
        <taxon>Pseudomonadota</taxon>
        <taxon>Alphaproteobacteria</taxon>
        <taxon>Acetobacterales</taxon>
        <taxon>Acetobacteraceae</taxon>
        <taxon>Entomobacter</taxon>
    </lineage>
</organism>
<name>A0A7H1NTZ2_9PROT</name>
<dbReference type="InterPro" id="IPR007711">
    <property type="entry name" value="HigB-1"/>
</dbReference>
<sequence length="93" mass="10844">MTIQSFADKETQALYETDKSRKWNSLAKVAFRKLYMLDAAEQVDDLRAPPGNRLEKLSGDREGRYSIRINDQFRLCFIWTAKGAENVEIVDYH</sequence>
<proteinExistence type="predicted"/>
<keyword evidence="2" id="KW-1185">Reference proteome</keyword>
<accession>A0A7H1NTZ2</accession>
<dbReference type="Gene3D" id="3.30.2310.20">
    <property type="entry name" value="RelE-like"/>
    <property type="match status" value="1"/>
</dbReference>
<gene>
    <name evidence="1" type="primary">higB-1</name>
    <name evidence="1" type="ORF">JGUZn3_20470</name>
</gene>
<evidence type="ECO:0000313" key="2">
    <source>
        <dbReference type="Proteomes" id="UP000516349"/>
    </source>
</evidence>
<dbReference type="Proteomes" id="UP000516349">
    <property type="component" value="Chromosome"/>
</dbReference>
<dbReference type="EMBL" id="CP060244">
    <property type="protein sequence ID" value="QNT79252.1"/>
    <property type="molecule type" value="Genomic_DNA"/>
</dbReference>
<evidence type="ECO:0000313" key="1">
    <source>
        <dbReference type="EMBL" id="QNT79252.1"/>
    </source>
</evidence>
<dbReference type="Pfam" id="PF05015">
    <property type="entry name" value="HigB-like_toxin"/>
    <property type="match status" value="1"/>
</dbReference>
<dbReference type="RefSeq" id="WP_203413434.1">
    <property type="nucleotide sequence ID" value="NZ_CP060244.1"/>
</dbReference>